<keyword evidence="3" id="KW-1185">Reference proteome</keyword>
<dbReference type="GO" id="GO:0003677">
    <property type="term" value="F:DNA binding"/>
    <property type="evidence" value="ECO:0007669"/>
    <property type="project" value="InterPro"/>
</dbReference>
<dbReference type="AlphaFoldDB" id="A0A8I0AME2"/>
<accession>A0A8I0AME2</accession>
<dbReference type="Gene3D" id="1.10.260.40">
    <property type="entry name" value="lambda repressor-like DNA-binding domains"/>
    <property type="match status" value="1"/>
</dbReference>
<name>A0A8I0AME2_9FIRM</name>
<dbReference type="EMBL" id="JACOOX010000001">
    <property type="protein sequence ID" value="MBC5661699.1"/>
    <property type="molecule type" value="Genomic_DNA"/>
</dbReference>
<dbReference type="InterPro" id="IPR001387">
    <property type="entry name" value="Cro/C1-type_HTH"/>
</dbReference>
<organism evidence="2 3">
    <name type="scientific">Coprococcus hominis</name>
    <name type="common">ex Liu et al. 2022</name>
    <dbReference type="NCBI Taxonomy" id="2763039"/>
    <lineage>
        <taxon>Bacteria</taxon>
        <taxon>Bacillati</taxon>
        <taxon>Bacillota</taxon>
        <taxon>Clostridia</taxon>
        <taxon>Lachnospirales</taxon>
        <taxon>Lachnospiraceae</taxon>
        <taxon>Coprococcus</taxon>
    </lineage>
</organism>
<dbReference type="RefSeq" id="WP_021944029.1">
    <property type="nucleotide sequence ID" value="NZ_JACOOX010000001.1"/>
</dbReference>
<evidence type="ECO:0000313" key="3">
    <source>
        <dbReference type="Proteomes" id="UP000615234"/>
    </source>
</evidence>
<evidence type="ECO:0000313" key="2">
    <source>
        <dbReference type="EMBL" id="MBC5661699.1"/>
    </source>
</evidence>
<dbReference type="Proteomes" id="UP000615234">
    <property type="component" value="Unassembled WGS sequence"/>
</dbReference>
<dbReference type="Pfam" id="PF13560">
    <property type="entry name" value="HTH_31"/>
    <property type="match status" value="1"/>
</dbReference>
<dbReference type="PROSITE" id="PS50943">
    <property type="entry name" value="HTH_CROC1"/>
    <property type="match status" value="1"/>
</dbReference>
<gene>
    <name evidence="2" type="ORF">H8S09_02120</name>
</gene>
<protein>
    <submittedName>
        <fullName evidence="2">Helix-turn-helix domain-containing protein</fullName>
    </submittedName>
</protein>
<dbReference type="CDD" id="cd00093">
    <property type="entry name" value="HTH_XRE"/>
    <property type="match status" value="1"/>
</dbReference>
<dbReference type="InterPro" id="IPR010982">
    <property type="entry name" value="Lambda_DNA-bd_dom_sf"/>
</dbReference>
<proteinExistence type="predicted"/>
<dbReference type="SMART" id="SM00530">
    <property type="entry name" value="HTH_XRE"/>
    <property type="match status" value="1"/>
</dbReference>
<dbReference type="SUPFAM" id="SSF47413">
    <property type="entry name" value="lambda repressor-like DNA-binding domains"/>
    <property type="match status" value="1"/>
</dbReference>
<sequence>MEPFVWETPDELDKKLAERVRNIRKRRSLSQQQLAEQSGVSYGSIKRFEQTGQISLLGLTRIAVALDIADELRELFTRVPYKDIQEVMNETNRR</sequence>
<feature type="domain" description="HTH cro/C1-type" evidence="1">
    <location>
        <begin position="20"/>
        <end position="72"/>
    </location>
</feature>
<comment type="caution">
    <text evidence="2">The sequence shown here is derived from an EMBL/GenBank/DDBJ whole genome shotgun (WGS) entry which is preliminary data.</text>
</comment>
<reference evidence="2 3" key="1">
    <citation type="submission" date="2020-08" db="EMBL/GenBank/DDBJ databases">
        <title>Genome public.</title>
        <authorList>
            <person name="Liu C."/>
            <person name="Sun Q."/>
        </authorList>
    </citation>
    <scope>NUCLEOTIDE SEQUENCE [LARGE SCALE GENOMIC DNA]</scope>
    <source>
        <strain evidence="2 3">NSJ-10</strain>
    </source>
</reference>
<evidence type="ECO:0000259" key="1">
    <source>
        <dbReference type="PROSITE" id="PS50943"/>
    </source>
</evidence>